<dbReference type="Proteomes" id="UP000188219">
    <property type="component" value="Chromosome"/>
</dbReference>
<dbReference type="GO" id="GO:0003676">
    <property type="term" value="F:nucleic acid binding"/>
    <property type="evidence" value="ECO:0007669"/>
    <property type="project" value="InterPro"/>
</dbReference>
<dbReference type="KEGG" id="maga:Mag101_00635"/>
<comment type="catalytic activity">
    <reaction evidence="1">
        <text>Hydrolytically removes 5'-nucleotides successively from the 3'-hydroxy termini of 3'-hydroxy-terminated oligonucleotides.</text>
        <dbReference type="EC" id="3.1.4.1"/>
    </reaction>
</comment>
<sequence length="555" mass="62925">MAEPVELAPDYYLSNFHALVEFVVTRYDALLSDEERSFHQCFCALDTDSQRLYVRLLSRKGVPSSFGALFRQSKLAYQEINNLPQAAETLVTTGLFLRNPAPDLTEILPLFTKTELLASSAEPLPKTLKRPALEQALLAQDHDALRARLTLDEPLLAVQAAAHFETFKLLFFGNLNQDLTDYVLRDLGLFRYENYPLEQSQLPFKSRSQVERYLHYYACLAQAEQVLSEDAQAITTLAAELPENAQGDTTLQRRLDRLRLALARQLERLQALEAANTLYHQCQRPPARERRARIAATQGDTDAALAVCAQILGQPENAQEREFAASFGHRTAKKTPHCDNWPAPKRYRAPTHTVTLVQTDERVEVRAAQYLADTAAGNQCFYVENTLINGVLGLAIWDIVFAPIPGAFFNPFQVAPSDFRSADFYPQRQAAFTQRLGELQETGLGKWVWHHYREKRGIANPLVHWDGLSEPLLELALSQIPTGHWLALFRRLLNDIAHHRSGFPDLILFPTGGGYELVEIKGPGDRLQQNQQRWLAYFAQHRIPHQVLHVEWGTL</sequence>
<evidence type="ECO:0000259" key="11">
    <source>
        <dbReference type="SMART" id="SM00990"/>
    </source>
</evidence>
<evidence type="ECO:0000256" key="10">
    <source>
        <dbReference type="ARBA" id="ARBA00023211"/>
    </source>
</evidence>
<dbReference type="EC" id="3.1.4.1" evidence="5"/>
<comment type="cofactor">
    <cofactor evidence="2">
        <name>Mn(2+)</name>
        <dbReference type="ChEBI" id="CHEBI:29035"/>
    </cofactor>
</comment>
<dbReference type="EMBL" id="CP019650">
    <property type="protein sequence ID" value="AQQ66320.1"/>
    <property type="molecule type" value="Genomic_DNA"/>
</dbReference>
<organism evidence="12 13">
    <name type="scientific">Microbulbifer agarilyticus</name>
    <dbReference type="NCBI Taxonomy" id="260552"/>
    <lineage>
        <taxon>Bacteria</taxon>
        <taxon>Pseudomonadati</taxon>
        <taxon>Pseudomonadota</taxon>
        <taxon>Gammaproteobacteria</taxon>
        <taxon>Cellvibrionales</taxon>
        <taxon>Microbulbiferaceae</taxon>
        <taxon>Microbulbifer</taxon>
    </lineage>
</organism>
<keyword evidence="8" id="KW-0378">Hydrolase</keyword>
<dbReference type="InterPro" id="IPR011856">
    <property type="entry name" value="tRNA_endonuc-like_dom_sf"/>
</dbReference>
<dbReference type="GO" id="GO:0004528">
    <property type="term" value="F:phosphodiesterase I activity"/>
    <property type="evidence" value="ECO:0007669"/>
    <property type="project" value="UniProtKB-EC"/>
</dbReference>
<protein>
    <recommendedName>
        <fullName evidence="5">phosphodiesterase I</fullName>
        <ecNumber evidence="5">3.1.4.1</ecNumber>
    </recommendedName>
</protein>
<dbReference type="PANTHER" id="PTHR15749">
    <property type="entry name" value="FANCONI-ASSOCIATED NUCLEASE 1"/>
    <property type="match status" value="1"/>
</dbReference>
<dbReference type="GO" id="GO:0036297">
    <property type="term" value="P:interstrand cross-link repair"/>
    <property type="evidence" value="ECO:0007669"/>
    <property type="project" value="InterPro"/>
</dbReference>
<dbReference type="GO" id="GO:0046872">
    <property type="term" value="F:metal ion binding"/>
    <property type="evidence" value="ECO:0007669"/>
    <property type="project" value="UniProtKB-KW"/>
</dbReference>
<dbReference type="OrthoDB" id="9803913at2"/>
<dbReference type="Gene3D" id="3.40.1350.10">
    <property type="match status" value="1"/>
</dbReference>
<evidence type="ECO:0000313" key="12">
    <source>
        <dbReference type="EMBL" id="AQQ66320.1"/>
    </source>
</evidence>
<evidence type="ECO:0000256" key="6">
    <source>
        <dbReference type="ARBA" id="ARBA00022722"/>
    </source>
</evidence>
<dbReference type="Pfam" id="PF08774">
    <property type="entry name" value="VRR_NUC"/>
    <property type="match status" value="1"/>
</dbReference>
<keyword evidence="13" id="KW-1185">Reference proteome</keyword>
<keyword evidence="7" id="KW-0479">Metal-binding</keyword>
<evidence type="ECO:0000256" key="7">
    <source>
        <dbReference type="ARBA" id="ARBA00022723"/>
    </source>
</evidence>
<reference evidence="12" key="1">
    <citation type="submission" date="2017-02" db="EMBL/GenBank/DDBJ databases">
        <title>Genome of Microbulbifer agarilyticus GP101.</title>
        <authorList>
            <person name="Jung J."/>
            <person name="Bae S.S."/>
            <person name="Baek K."/>
        </authorList>
    </citation>
    <scope>NUCLEOTIDE SEQUENCE [LARGE SCALE GENOMIC DNA]</scope>
    <source>
        <strain evidence="12">GP101</strain>
    </source>
</reference>
<keyword evidence="9" id="KW-0460">Magnesium</keyword>
<comment type="cofactor">
    <cofactor evidence="3">
        <name>Mg(2+)</name>
        <dbReference type="ChEBI" id="CHEBI:18420"/>
    </cofactor>
</comment>
<evidence type="ECO:0000256" key="8">
    <source>
        <dbReference type="ARBA" id="ARBA00022801"/>
    </source>
</evidence>
<dbReference type="InterPro" id="IPR033315">
    <property type="entry name" value="Fan1-like"/>
</dbReference>
<keyword evidence="10" id="KW-0464">Manganese</keyword>
<evidence type="ECO:0000256" key="1">
    <source>
        <dbReference type="ARBA" id="ARBA00000983"/>
    </source>
</evidence>
<comment type="similarity">
    <text evidence="4">Belongs to the FAN1 family.</text>
</comment>
<dbReference type="STRING" id="260552.Mag101_00635"/>
<evidence type="ECO:0000256" key="9">
    <source>
        <dbReference type="ARBA" id="ARBA00022842"/>
    </source>
</evidence>
<evidence type="ECO:0000256" key="4">
    <source>
        <dbReference type="ARBA" id="ARBA00005533"/>
    </source>
</evidence>
<feature type="domain" description="VRR-NUC" evidence="11">
    <location>
        <begin position="439"/>
        <end position="552"/>
    </location>
</feature>
<dbReference type="InterPro" id="IPR049125">
    <property type="entry name" value="FAN1-like_WH"/>
</dbReference>
<keyword evidence="6" id="KW-0540">Nuclease</keyword>
<gene>
    <name evidence="12" type="ORF">Mag101_00635</name>
</gene>
<dbReference type="RefSeq" id="WP_077399345.1">
    <property type="nucleotide sequence ID" value="NZ_CP019650.1"/>
</dbReference>
<evidence type="ECO:0000256" key="3">
    <source>
        <dbReference type="ARBA" id="ARBA00001946"/>
    </source>
</evidence>
<dbReference type="Pfam" id="PF21315">
    <property type="entry name" value="FAN1_HTH"/>
    <property type="match status" value="1"/>
</dbReference>
<dbReference type="SMART" id="SM00990">
    <property type="entry name" value="VRR_NUC"/>
    <property type="match status" value="1"/>
</dbReference>
<dbReference type="InterPro" id="IPR014883">
    <property type="entry name" value="VRR_NUC"/>
</dbReference>
<accession>A0A1Q2M0U1</accession>
<evidence type="ECO:0000256" key="5">
    <source>
        <dbReference type="ARBA" id="ARBA00012029"/>
    </source>
</evidence>
<name>A0A1Q2M0U1_9GAMM</name>
<dbReference type="AlphaFoldDB" id="A0A1Q2M0U1"/>
<proteinExistence type="inferred from homology"/>
<evidence type="ECO:0000256" key="2">
    <source>
        <dbReference type="ARBA" id="ARBA00001936"/>
    </source>
</evidence>
<dbReference type="PANTHER" id="PTHR15749:SF4">
    <property type="entry name" value="FANCONI-ASSOCIATED NUCLEASE 1"/>
    <property type="match status" value="1"/>
</dbReference>
<evidence type="ECO:0000313" key="13">
    <source>
        <dbReference type="Proteomes" id="UP000188219"/>
    </source>
</evidence>